<dbReference type="GO" id="GO:0046872">
    <property type="term" value="F:metal ion binding"/>
    <property type="evidence" value="ECO:0007669"/>
    <property type="project" value="UniProtKB-KW"/>
</dbReference>
<dbReference type="InterPro" id="IPR040442">
    <property type="entry name" value="Pyrv_kinase-like_dom_sf"/>
</dbReference>
<comment type="cofactor">
    <cofactor evidence="13">
        <name>Mg(2+)</name>
        <dbReference type="ChEBI" id="CHEBI:18420"/>
    </cofactor>
    <text evidence="13">Can also use Mn(2+) ion.</text>
</comment>
<evidence type="ECO:0000256" key="7">
    <source>
        <dbReference type="ARBA" id="ARBA00023239"/>
    </source>
</evidence>
<gene>
    <name evidence="14" type="ORF">PCO31111_03569</name>
</gene>
<dbReference type="Pfam" id="PF00463">
    <property type="entry name" value="ICL"/>
    <property type="match status" value="2"/>
</dbReference>
<evidence type="ECO:0000256" key="2">
    <source>
        <dbReference type="ARBA" id="ARBA00005704"/>
    </source>
</evidence>
<feature type="binding site" evidence="12">
    <location>
        <position position="349"/>
    </location>
    <ligand>
        <name>substrate</name>
    </ligand>
</feature>
<keyword evidence="13" id="KW-0479">Metal-binding</keyword>
<feature type="binding site" evidence="12">
    <location>
        <begin position="89"/>
        <end position="91"/>
    </location>
    <ligand>
        <name>substrate</name>
    </ligand>
</feature>
<dbReference type="Gene3D" id="3.20.20.60">
    <property type="entry name" value="Phosphoenolpyruvate-binding domains"/>
    <property type="match status" value="1"/>
</dbReference>
<reference evidence="14 15" key="1">
    <citation type="submission" date="2019-08" db="EMBL/GenBank/DDBJ databases">
        <authorList>
            <person name="Peeters C."/>
        </authorList>
    </citation>
    <scope>NUCLEOTIDE SEQUENCE [LARGE SCALE GENOMIC DNA]</scope>
    <source>
        <strain evidence="14 15">LMG 31111</strain>
    </source>
</reference>
<dbReference type="NCBIfam" id="TIGR01346">
    <property type="entry name" value="isocit_lyase"/>
    <property type="match status" value="1"/>
</dbReference>
<evidence type="ECO:0000256" key="5">
    <source>
        <dbReference type="ARBA" id="ARBA00022435"/>
    </source>
</evidence>
<dbReference type="CDD" id="cd00377">
    <property type="entry name" value="ICL_PEPM"/>
    <property type="match status" value="1"/>
</dbReference>
<dbReference type="GO" id="GO:0004451">
    <property type="term" value="F:isocitrate lyase activity"/>
    <property type="evidence" value="ECO:0007669"/>
    <property type="project" value="UniProtKB-UniRule"/>
</dbReference>
<evidence type="ECO:0000256" key="11">
    <source>
        <dbReference type="PIRSR" id="PIRSR001362-1"/>
    </source>
</evidence>
<evidence type="ECO:0000256" key="4">
    <source>
        <dbReference type="ARBA" id="ARBA00017446"/>
    </source>
</evidence>
<dbReference type="SUPFAM" id="SSF51621">
    <property type="entry name" value="Phosphoenolpyruvate/pyruvate domain"/>
    <property type="match status" value="1"/>
</dbReference>
<evidence type="ECO:0000256" key="1">
    <source>
        <dbReference type="ARBA" id="ARBA00004793"/>
    </source>
</evidence>
<keyword evidence="7 14" id="KW-0456">Lyase</keyword>
<dbReference type="InterPro" id="IPR006254">
    <property type="entry name" value="Isocitrate_lyase"/>
</dbReference>
<evidence type="ECO:0000256" key="12">
    <source>
        <dbReference type="PIRSR" id="PIRSR001362-2"/>
    </source>
</evidence>
<evidence type="ECO:0000256" key="9">
    <source>
        <dbReference type="ARBA" id="ARBA00053855"/>
    </source>
</evidence>
<dbReference type="NCBIfam" id="NF011645">
    <property type="entry name" value="PRK15063.1"/>
    <property type="match status" value="1"/>
</dbReference>
<evidence type="ECO:0000256" key="3">
    <source>
        <dbReference type="ARBA" id="ARBA00012909"/>
    </source>
</evidence>
<dbReference type="InterPro" id="IPR018523">
    <property type="entry name" value="Isocitrate_lyase_ph_CS"/>
</dbReference>
<evidence type="ECO:0000256" key="13">
    <source>
        <dbReference type="PIRSR" id="PIRSR001362-3"/>
    </source>
</evidence>
<dbReference type="PANTHER" id="PTHR21631:SF3">
    <property type="entry name" value="BIFUNCTIONAL GLYOXYLATE CYCLE PROTEIN"/>
    <property type="match status" value="1"/>
</dbReference>
<dbReference type="EMBL" id="CABPSE010000012">
    <property type="protein sequence ID" value="VVE29267.1"/>
    <property type="molecule type" value="Genomic_DNA"/>
</dbReference>
<dbReference type="FunFam" id="3.20.20.60:FF:000005">
    <property type="entry name" value="Isocitrate lyase"/>
    <property type="match status" value="1"/>
</dbReference>
<feature type="binding site" evidence="12">
    <location>
        <begin position="315"/>
        <end position="319"/>
    </location>
    <ligand>
        <name>substrate</name>
    </ligand>
</feature>
<feature type="binding site" evidence="12">
    <location>
        <begin position="194"/>
        <end position="195"/>
    </location>
    <ligand>
        <name>substrate</name>
    </ligand>
</feature>
<dbReference type="PIRSF" id="PIRSF001362">
    <property type="entry name" value="Isocit_lyase"/>
    <property type="match status" value="1"/>
</dbReference>
<name>A0A5E4WWQ6_9BURK</name>
<comment type="function">
    <text evidence="9">Involved in the metabolic adaptation in response to environmental changes. Catalyzes the reversible formation of succinate and glyoxylate from isocitrate, a key step of the glyoxylate cycle, which operates as an anaplerotic route for replenishing the tricarboxylic acid cycle during growth on fatty acid substrates.</text>
</comment>
<dbReference type="AlphaFoldDB" id="A0A5E4WWQ6"/>
<feature type="binding site" evidence="12">
    <location>
        <position position="230"/>
    </location>
    <ligand>
        <name>substrate</name>
    </ligand>
</feature>
<dbReference type="InterPro" id="IPR015813">
    <property type="entry name" value="Pyrv/PenolPyrv_kinase-like_dom"/>
</dbReference>
<accession>A0A5E4WWQ6</accession>
<evidence type="ECO:0000256" key="8">
    <source>
        <dbReference type="ARBA" id="ARBA00023531"/>
    </source>
</evidence>
<evidence type="ECO:0000256" key="10">
    <source>
        <dbReference type="NCBIfam" id="TIGR01346"/>
    </source>
</evidence>
<keyword evidence="15" id="KW-1185">Reference proteome</keyword>
<comment type="pathway">
    <text evidence="1">Carbohydrate metabolism; glyoxylate cycle; (S)-malate from isocitrate: step 1/2.</text>
</comment>
<keyword evidence="5" id="KW-0329">Glyoxylate bypass</keyword>
<keyword evidence="13" id="KW-0460">Magnesium</keyword>
<dbReference type="GO" id="GO:0006099">
    <property type="term" value="P:tricarboxylic acid cycle"/>
    <property type="evidence" value="ECO:0007669"/>
    <property type="project" value="UniProtKB-UniRule"/>
</dbReference>
<evidence type="ECO:0000313" key="15">
    <source>
        <dbReference type="Proteomes" id="UP000383971"/>
    </source>
</evidence>
<dbReference type="PROSITE" id="PS00161">
    <property type="entry name" value="ISOCITRATE_LYASE"/>
    <property type="match status" value="1"/>
</dbReference>
<dbReference type="RefSeq" id="WP_150586050.1">
    <property type="nucleotide sequence ID" value="NZ_CABPSE010000012.1"/>
</dbReference>
<evidence type="ECO:0000256" key="6">
    <source>
        <dbReference type="ARBA" id="ARBA00022532"/>
    </source>
</evidence>
<dbReference type="EC" id="4.1.3.1" evidence="3 10"/>
<organism evidence="14 15">
    <name type="scientific">Pandoraea communis</name>
    <dbReference type="NCBI Taxonomy" id="2508297"/>
    <lineage>
        <taxon>Bacteria</taxon>
        <taxon>Pseudomonadati</taxon>
        <taxon>Pseudomonadota</taxon>
        <taxon>Betaproteobacteria</taxon>
        <taxon>Burkholderiales</taxon>
        <taxon>Burkholderiaceae</taxon>
        <taxon>Pandoraea</taxon>
    </lineage>
</organism>
<keyword evidence="6" id="KW-0816">Tricarboxylic acid cycle</keyword>
<comment type="catalytic activity">
    <reaction evidence="8">
        <text>D-threo-isocitrate = glyoxylate + succinate</text>
        <dbReference type="Rhea" id="RHEA:13245"/>
        <dbReference type="ChEBI" id="CHEBI:15562"/>
        <dbReference type="ChEBI" id="CHEBI:30031"/>
        <dbReference type="ChEBI" id="CHEBI:36655"/>
        <dbReference type="EC" id="4.1.3.1"/>
    </reaction>
</comment>
<dbReference type="Proteomes" id="UP000383971">
    <property type="component" value="Unassembled WGS sequence"/>
</dbReference>
<feature type="binding site" evidence="13">
    <location>
        <position position="155"/>
    </location>
    <ligand>
        <name>Mg(2+)</name>
        <dbReference type="ChEBI" id="CHEBI:18420"/>
    </ligand>
</feature>
<dbReference type="PANTHER" id="PTHR21631">
    <property type="entry name" value="ISOCITRATE LYASE/MALATE SYNTHASE"/>
    <property type="match status" value="1"/>
</dbReference>
<comment type="similarity">
    <text evidence="2">Belongs to the isocitrate lyase/PEP mutase superfamily. Isocitrate lyase family.</text>
</comment>
<dbReference type="InterPro" id="IPR039556">
    <property type="entry name" value="ICL/PEPM"/>
</dbReference>
<dbReference type="GO" id="GO:0006097">
    <property type="term" value="P:glyoxylate cycle"/>
    <property type="evidence" value="ECO:0007669"/>
    <property type="project" value="UniProtKB-KW"/>
</dbReference>
<evidence type="ECO:0000313" key="14">
    <source>
        <dbReference type="EMBL" id="VVE29267.1"/>
    </source>
</evidence>
<sequence length="440" mass="48453">MATRQEQVKQLEQDWANNPRWKGIKRGYSAEDVVRLRGSIQPEQTLARRGSERLWSMINDEPFVNALGALTGNQAMQQVKAGLKAIYLSGWQVAGDANLAGEMYPDQSLYPANSVPQVVRRINNTFTRADQIQWSEGKNPGDEGYIDYFAPIVADAEAGFGGVLNAFELMKAMIEAGAGGVHFEDQLASVKKCGHMGGKVLVPTREAVAKLVAARLAADVLGVPTVLIARTDAEAADLITADVDPTDQPFCTGERTVEGFYRTRNGLDQAIARGLAYAPFADLVWCETGKPDLEFAKRFAEGIHKHFPGKMLSYNCSPSFNWKKNLDDATIAKFQKELGAMGYKFQFITLAGFHSLNYSMFNLAHGYARRQMSAFVELQEAEFAAADKGFTAVKHQREVGTGYFDAVTQTIERDASTTALKGSTEDEQFFDEKKAQVKIA</sequence>
<protein>
    <recommendedName>
        <fullName evidence="4 10">Isocitrate lyase</fullName>
        <ecNumber evidence="3 10">4.1.3.1</ecNumber>
    </recommendedName>
</protein>
<proteinExistence type="inferred from homology"/>
<feature type="active site" description="Proton acceptor" evidence="11">
    <location>
        <position position="193"/>
    </location>
</feature>